<dbReference type="InterPro" id="IPR032675">
    <property type="entry name" value="LRR_dom_sf"/>
</dbReference>
<evidence type="ECO:0000256" key="2">
    <source>
        <dbReference type="ARBA" id="ARBA00022737"/>
    </source>
</evidence>
<evidence type="ECO:0000256" key="1">
    <source>
        <dbReference type="ARBA" id="ARBA00022614"/>
    </source>
</evidence>
<dbReference type="PANTHER" id="PTHR24366:SF96">
    <property type="entry name" value="LEUCINE RICH REPEAT CONTAINING 53"/>
    <property type="match status" value="1"/>
</dbReference>
<name>A0A060YJC6_ONCMY</name>
<dbReference type="InterPro" id="IPR003591">
    <property type="entry name" value="Leu-rich_rpt_typical-subtyp"/>
</dbReference>
<reference evidence="4" key="1">
    <citation type="journal article" date="2014" name="Nat. Commun.">
        <title>The rainbow trout genome provides novel insights into evolution after whole-genome duplication in vertebrates.</title>
        <authorList>
            <person name="Berthelot C."/>
            <person name="Brunet F."/>
            <person name="Chalopin D."/>
            <person name="Juanchich A."/>
            <person name="Bernard M."/>
            <person name="Noel B."/>
            <person name="Bento P."/>
            <person name="Da Silva C."/>
            <person name="Labadie K."/>
            <person name="Alberti A."/>
            <person name="Aury J.M."/>
            <person name="Louis A."/>
            <person name="Dehais P."/>
            <person name="Bardou P."/>
            <person name="Montfort J."/>
            <person name="Klopp C."/>
            <person name="Cabau C."/>
            <person name="Gaspin C."/>
            <person name="Thorgaard G.H."/>
            <person name="Boussaha M."/>
            <person name="Quillet E."/>
            <person name="Guyomard R."/>
            <person name="Galiana D."/>
            <person name="Bobe J."/>
            <person name="Volff J.N."/>
            <person name="Genet C."/>
            <person name="Wincker P."/>
            <person name="Jaillon O."/>
            <person name="Roest Crollius H."/>
            <person name="Guiguen Y."/>
        </authorList>
    </citation>
    <scope>NUCLEOTIDE SEQUENCE [LARGE SCALE GENOMIC DNA]</scope>
</reference>
<dbReference type="SMART" id="SM00369">
    <property type="entry name" value="LRR_TYP"/>
    <property type="match status" value="10"/>
</dbReference>
<dbReference type="Proteomes" id="UP000193380">
    <property type="component" value="Unassembled WGS sequence"/>
</dbReference>
<evidence type="ECO:0000313" key="4">
    <source>
        <dbReference type="EMBL" id="CDQ91662.1"/>
    </source>
</evidence>
<reference evidence="4" key="2">
    <citation type="submission" date="2014-03" db="EMBL/GenBank/DDBJ databases">
        <authorList>
            <person name="Genoscope - CEA"/>
        </authorList>
    </citation>
    <scope>NUCLEOTIDE SEQUENCE</scope>
</reference>
<dbReference type="PaxDb" id="8022-A0A060YJC6"/>
<keyword evidence="3" id="KW-1133">Transmembrane helix</keyword>
<dbReference type="Pfam" id="PF00560">
    <property type="entry name" value="LRR_1"/>
    <property type="match status" value="2"/>
</dbReference>
<organism evidence="4 5">
    <name type="scientific">Oncorhynchus mykiss</name>
    <name type="common">Rainbow trout</name>
    <name type="synonym">Salmo gairdneri</name>
    <dbReference type="NCBI Taxonomy" id="8022"/>
    <lineage>
        <taxon>Eukaryota</taxon>
        <taxon>Metazoa</taxon>
        <taxon>Chordata</taxon>
        <taxon>Craniata</taxon>
        <taxon>Vertebrata</taxon>
        <taxon>Euteleostomi</taxon>
        <taxon>Actinopterygii</taxon>
        <taxon>Neopterygii</taxon>
        <taxon>Teleostei</taxon>
        <taxon>Protacanthopterygii</taxon>
        <taxon>Salmoniformes</taxon>
        <taxon>Salmonidae</taxon>
        <taxon>Salmoninae</taxon>
        <taxon>Oncorhynchus</taxon>
    </lineage>
</organism>
<sequence length="772" mass="87177">MSGVPRIMTVGWHREDSQLTFHNHWGWNLKSKWTLVIIDGQAGEVGVWTRGCFKRVFSRMFRCSSTASSPTLLCLTLWPLWSLLMSAFCHPLHSPCRLTQKTALCSNSELSSVPGGLPDSIEDLHLNHNHIQMLQDDSLSRYVSLRTLSCADNLLETVGSKLFHNSPHLESLNLAANNLHVGYQQTSLALLTLSRLRVLDLSKNQLTEDMVSVLLQNMTSLEYLNLSRNLLLRLDESSFSDLHQLRELDLQRNMLFEIDGSFDHLHKLQRLNLAFNYLPCLVHFHMTQLVVLNASHNAIEWFIANQDLQEVFQLETLDLTDNNLLFFPFLPTHSRLRNLHLSQNRVSFYEHLADAAAYPNWKTSVQFYNLRGNMSNVTAKLWDESLHGDISSLDLLDLSGNQVHYFPQGFISKMPSLTRLRMWTNCLEVLNLTLEKLPGTLYELDVSNNRLTALHADQVSLRKLGNLSFLNLSQNDLQTLPAQLLSSLTSISSVDISYNRVGVCPHEAGGSGMGGGNQSDCVVWRNIISLRYLYLSGCNLGRLPSSAFVGTPLTHLELSNNPELIIGPRSIAGLSRTLHHLGLGNTGLRHFDFSPFHHLKSLNISRNSLTQLPASLQRLELKLLDLRDNKLTTVPSAQANVLATKLHAVFLNGNTFNCCQLDWYRTLEKTVTIMDLSDISCQDLTKRTHRVVLVDSLLCGGSEGESVYWYILLFIVPVLCLVGMSVIFLLTFRPRLLPTAVRNKCWSQLPCVDEEKSQKEDPGRVQIPILEI</sequence>
<dbReference type="PROSITE" id="PS51450">
    <property type="entry name" value="LRR"/>
    <property type="match status" value="2"/>
</dbReference>
<dbReference type="SUPFAM" id="SSF52047">
    <property type="entry name" value="RNI-like"/>
    <property type="match status" value="1"/>
</dbReference>
<keyword evidence="3" id="KW-0472">Membrane</keyword>
<keyword evidence="1" id="KW-0433">Leucine-rich repeat</keyword>
<dbReference type="STRING" id="8022.A0A060YJC6"/>
<keyword evidence="3" id="KW-0812">Transmembrane</keyword>
<dbReference type="Pfam" id="PF13855">
    <property type="entry name" value="LRR_8"/>
    <property type="match status" value="3"/>
</dbReference>
<accession>A0A060YJC6</accession>
<gene>
    <name evidence="4" type="ORF">GSONMT00018940001</name>
</gene>
<dbReference type="EMBL" id="FR912084">
    <property type="protein sequence ID" value="CDQ91662.1"/>
    <property type="molecule type" value="Genomic_DNA"/>
</dbReference>
<dbReference type="AlphaFoldDB" id="A0A060YJC6"/>
<protein>
    <recommendedName>
        <fullName evidence="6">LRRCT domain-containing protein</fullName>
    </recommendedName>
</protein>
<dbReference type="PANTHER" id="PTHR24366">
    <property type="entry name" value="IG(IMMUNOGLOBULIN) AND LRR(LEUCINE RICH REPEAT) DOMAINS"/>
    <property type="match status" value="1"/>
</dbReference>
<proteinExistence type="predicted"/>
<keyword evidence="2" id="KW-0677">Repeat</keyword>
<feature type="transmembrane region" description="Helical" evidence="3">
    <location>
        <begin position="707"/>
        <end position="732"/>
    </location>
</feature>
<dbReference type="Gene3D" id="3.80.10.10">
    <property type="entry name" value="Ribonuclease Inhibitor"/>
    <property type="match status" value="4"/>
</dbReference>
<evidence type="ECO:0000256" key="3">
    <source>
        <dbReference type="SAM" id="Phobius"/>
    </source>
</evidence>
<dbReference type="InterPro" id="IPR001611">
    <property type="entry name" value="Leu-rich_rpt"/>
</dbReference>
<evidence type="ECO:0000313" key="5">
    <source>
        <dbReference type="Proteomes" id="UP000193380"/>
    </source>
</evidence>
<evidence type="ECO:0008006" key="6">
    <source>
        <dbReference type="Google" id="ProtNLM"/>
    </source>
</evidence>
<dbReference type="SMART" id="SM00364">
    <property type="entry name" value="LRR_BAC"/>
    <property type="match status" value="4"/>
</dbReference>
<dbReference type="SUPFAM" id="SSF52058">
    <property type="entry name" value="L domain-like"/>
    <property type="match status" value="1"/>
</dbReference>